<evidence type="ECO:0000313" key="3">
    <source>
        <dbReference type="EMBL" id="QDS92133.1"/>
    </source>
</evidence>
<dbReference type="KEGG" id="rml:FF011L_08690"/>
<evidence type="ECO:0000256" key="1">
    <source>
        <dbReference type="SAM" id="MobiDB-lite"/>
    </source>
</evidence>
<sequence precursor="true">MTQPSILLSSLSSGIRSRCLPLLTALTLTTALTAADPTIRFDLPPLAVADSVVPCETANPLPGQQLVRIPLRISALIDSPRSPRVDQIMVRVFSLDAQASVADYAPRTEVSSPYEGGMEVSRSNEKSQSMGLSIKGGYPSVADGSMLGDMGKKETESVKYKRVAPVEVVAASGTLGRGKGVYFKLRATALQVLEGDKQFELLLSVPLSWRGGLLDVSITADSTKSTFAGLDSETVRVGQASFIVATFLDCDPAVRRAAMELVKSESRLRKLASQTPPSRKSSVPSLFRHVVNVLDKSEPQISADWLGQVLRGRVDPHVDRSIRSLPVDVRVAILDYQDAQQAFLNPAPNPEDKLGHQLAQAASE</sequence>
<evidence type="ECO:0000313" key="4">
    <source>
        <dbReference type="Proteomes" id="UP000320672"/>
    </source>
</evidence>
<keyword evidence="4" id="KW-1185">Reference proteome</keyword>
<feature type="chain" id="PRO_5022236924" evidence="2">
    <location>
        <begin position="35"/>
        <end position="364"/>
    </location>
</feature>
<feature type="region of interest" description="Disordered" evidence="1">
    <location>
        <begin position="345"/>
        <end position="364"/>
    </location>
</feature>
<evidence type="ECO:0000256" key="2">
    <source>
        <dbReference type="SAM" id="SignalP"/>
    </source>
</evidence>
<keyword evidence="2" id="KW-0732">Signal</keyword>
<dbReference type="Proteomes" id="UP000320672">
    <property type="component" value="Chromosome"/>
</dbReference>
<name>A0A517MB64_9BACT</name>
<dbReference type="AlphaFoldDB" id="A0A517MB64"/>
<accession>A0A517MB64</accession>
<protein>
    <submittedName>
        <fullName evidence="3">Uncharacterized protein</fullName>
    </submittedName>
</protein>
<dbReference type="RefSeq" id="WP_145350366.1">
    <property type="nucleotide sequence ID" value="NZ_CP036262.1"/>
</dbReference>
<organism evidence="3 4">
    <name type="scientific">Roseimaritima multifibrata</name>
    <dbReference type="NCBI Taxonomy" id="1930274"/>
    <lineage>
        <taxon>Bacteria</taxon>
        <taxon>Pseudomonadati</taxon>
        <taxon>Planctomycetota</taxon>
        <taxon>Planctomycetia</taxon>
        <taxon>Pirellulales</taxon>
        <taxon>Pirellulaceae</taxon>
        <taxon>Roseimaritima</taxon>
    </lineage>
</organism>
<dbReference type="EMBL" id="CP036262">
    <property type="protein sequence ID" value="QDS92133.1"/>
    <property type="molecule type" value="Genomic_DNA"/>
</dbReference>
<gene>
    <name evidence="3" type="ORF">FF011L_08690</name>
</gene>
<dbReference type="OrthoDB" id="252570at2"/>
<proteinExistence type="predicted"/>
<reference evidence="3 4" key="1">
    <citation type="submission" date="2019-02" db="EMBL/GenBank/DDBJ databases">
        <title>Deep-cultivation of Planctomycetes and their phenomic and genomic characterization uncovers novel biology.</title>
        <authorList>
            <person name="Wiegand S."/>
            <person name="Jogler M."/>
            <person name="Boedeker C."/>
            <person name="Pinto D."/>
            <person name="Vollmers J."/>
            <person name="Rivas-Marin E."/>
            <person name="Kohn T."/>
            <person name="Peeters S.H."/>
            <person name="Heuer A."/>
            <person name="Rast P."/>
            <person name="Oberbeckmann S."/>
            <person name="Bunk B."/>
            <person name="Jeske O."/>
            <person name="Meyerdierks A."/>
            <person name="Storesund J.E."/>
            <person name="Kallscheuer N."/>
            <person name="Luecker S."/>
            <person name="Lage O.M."/>
            <person name="Pohl T."/>
            <person name="Merkel B.J."/>
            <person name="Hornburger P."/>
            <person name="Mueller R.-W."/>
            <person name="Bruemmer F."/>
            <person name="Labrenz M."/>
            <person name="Spormann A.M."/>
            <person name="Op den Camp H."/>
            <person name="Overmann J."/>
            <person name="Amann R."/>
            <person name="Jetten M.S.M."/>
            <person name="Mascher T."/>
            <person name="Medema M.H."/>
            <person name="Devos D.P."/>
            <person name="Kaster A.-K."/>
            <person name="Ovreas L."/>
            <person name="Rohde M."/>
            <person name="Galperin M.Y."/>
            <person name="Jogler C."/>
        </authorList>
    </citation>
    <scope>NUCLEOTIDE SEQUENCE [LARGE SCALE GENOMIC DNA]</scope>
    <source>
        <strain evidence="3 4">FF011L</strain>
    </source>
</reference>
<feature type="signal peptide" evidence="2">
    <location>
        <begin position="1"/>
        <end position="34"/>
    </location>
</feature>